<dbReference type="OrthoDB" id="9795587at2"/>
<keyword evidence="2" id="KW-0472">Membrane</keyword>
<feature type="domain" description="Moybdenum cofactor oxidoreductase dimerisation" evidence="4">
    <location>
        <begin position="466"/>
        <end position="544"/>
    </location>
</feature>
<evidence type="ECO:0000313" key="6">
    <source>
        <dbReference type="Proteomes" id="UP000242444"/>
    </source>
</evidence>
<name>A0A263D8C1_9PSEU</name>
<sequence length="560" mass="59017">MSTSSDTPARTAGTRPRLSILVGALVGVLALAAALAAGHLVAAFVGVNASPYLAVGNSAIDLTPTALKDYAVRTFGVYDKIVLLGSMAVVMVLVAALAGVLSRRNALPGVVVIALFGIVGGVAVFSRPDLGQLSLLAPAASLVAGVLVFRFLHNVALRRAGTIAAEKRSAGGTAEDAGADTDENVATEEETAESADEPSGTTLSANRRNFLIGAGGVAVGAGAAGLGGQLIGDSMSAESSRADIGSLTPARTAPAIPADADFAKLGTPTFLTPNQDFYRVDTALVVPQVSAEDWTLRIHGMVDNELTLDFEDIRSRDLIERTITMTCVSNEVGGPYVSTANFLGVNMWDLLEEAGVQQGAEQIFSTSVDGWTAGSPVEASLDRNRGAMLAIGMNGEPLPVEHGFPARLVVPGLYGYVSATKWLKDIELTTYAKRRMYWLDRGWGEKGPIKTMSRIDSPKGFQAFPKGKVVVSGIAWAQNTGVEKVEIRLDNGEWQQTQLSTEVNINTWRMWNIELDVPAAGSHQVTSRATDKNGYVQTEERVGTVPDGATGLHNIFFTTT</sequence>
<comment type="caution">
    <text evidence="5">The sequence shown here is derived from an EMBL/GenBank/DDBJ whole genome shotgun (WGS) entry which is preliminary data.</text>
</comment>
<gene>
    <name evidence="5" type="ORF">CFN78_00485</name>
</gene>
<feature type="transmembrane region" description="Helical" evidence="2">
    <location>
        <begin position="20"/>
        <end position="45"/>
    </location>
</feature>
<dbReference type="Proteomes" id="UP000242444">
    <property type="component" value="Unassembled WGS sequence"/>
</dbReference>
<dbReference type="SUPFAM" id="SSF56524">
    <property type="entry name" value="Oxidoreductase molybdopterin-binding domain"/>
    <property type="match status" value="1"/>
</dbReference>
<dbReference type="PANTHER" id="PTHR19372">
    <property type="entry name" value="SULFITE REDUCTASE"/>
    <property type="match status" value="1"/>
</dbReference>
<dbReference type="PANTHER" id="PTHR19372:SF7">
    <property type="entry name" value="SULFITE OXIDASE, MITOCHONDRIAL"/>
    <property type="match status" value="1"/>
</dbReference>
<feature type="transmembrane region" description="Helical" evidence="2">
    <location>
        <begin position="132"/>
        <end position="152"/>
    </location>
</feature>
<feature type="compositionally biased region" description="Acidic residues" evidence="1">
    <location>
        <begin position="177"/>
        <end position="196"/>
    </location>
</feature>
<dbReference type="Pfam" id="PF03404">
    <property type="entry name" value="Mo-co_dimer"/>
    <property type="match status" value="1"/>
</dbReference>
<evidence type="ECO:0000256" key="2">
    <source>
        <dbReference type="SAM" id="Phobius"/>
    </source>
</evidence>
<protein>
    <submittedName>
        <fullName evidence="5">Molybdopterin-binding protein</fullName>
    </submittedName>
</protein>
<dbReference type="GO" id="GO:0006790">
    <property type="term" value="P:sulfur compound metabolic process"/>
    <property type="evidence" value="ECO:0007669"/>
    <property type="project" value="TreeGrafter"/>
</dbReference>
<proteinExistence type="predicted"/>
<dbReference type="InterPro" id="IPR005066">
    <property type="entry name" value="MoCF_OxRdtse_dimer"/>
</dbReference>
<reference evidence="5 6" key="1">
    <citation type="submission" date="2017-07" db="EMBL/GenBank/DDBJ databases">
        <title>Amycolatopsis antarcticus sp. nov., isolated from the surface of an Antarcticus brown macroalga.</title>
        <authorList>
            <person name="Wang J."/>
            <person name="Leiva S."/>
            <person name="Huang J."/>
            <person name="Huang Y."/>
        </authorList>
    </citation>
    <scope>NUCLEOTIDE SEQUENCE [LARGE SCALE GENOMIC DNA]</scope>
    <source>
        <strain evidence="5 6">AU-G6</strain>
    </source>
</reference>
<evidence type="ECO:0000259" key="3">
    <source>
        <dbReference type="Pfam" id="PF00174"/>
    </source>
</evidence>
<evidence type="ECO:0000313" key="5">
    <source>
        <dbReference type="EMBL" id="OZM74752.1"/>
    </source>
</evidence>
<evidence type="ECO:0000256" key="1">
    <source>
        <dbReference type="SAM" id="MobiDB-lite"/>
    </source>
</evidence>
<keyword evidence="2" id="KW-0812">Transmembrane</keyword>
<dbReference type="AlphaFoldDB" id="A0A263D8C1"/>
<dbReference type="InterPro" id="IPR014756">
    <property type="entry name" value="Ig_E-set"/>
</dbReference>
<dbReference type="Gene3D" id="2.60.40.650">
    <property type="match status" value="1"/>
</dbReference>
<feature type="transmembrane region" description="Helical" evidence="2">
    <location>
        <begin position="107"/>
        <end position="126"/>
    </location>
</feature>
<dbReference type="EMBL" id="NKYE01000001">
    <property type="protein sequence ID" value="OZM74752.1"/>
    <property type="molecule type" value="Genomic_DNA"/>
</dbReference>
<dbReference type="SUPFAM" id="SSF81296">
    <property type="entry name" value="E set domains"/>
    <property type="match status" value="1"/>
</dbReference>
<dbReference type="InterPro" id="IPR000572">
    <property type="entry name" value="OxRdtase_Mopterin-bd_dom"/>
</dbReference>
<dbReference type="Gene3D" id="3.90.420.10">
    <property type="entry name" value="Oxidoreductase, molybdopterin-binding domain"/>
    <property type="match status" value="1"/>
</dbReference>
<accession>A0A263D8C1</accession>
<evidence type="ECO:0000259" key="4">
    <source>
        <dbReference type="Pfam" id="PF03404"/>
    </source>
</evidence>
<dbReference type="InterPro" id="IPR036374">
    <property type="entry name" value="OxRdtase_Mopterin-bd_sf"/>
</dbReference>
<dbReference type="Pfam" id="PF00174">
    <property type="entry name" value="Oxidored_molyb"/>
    <property type="match status" value="1"/>
</dbReference>
<dbReference type="InParanoid" id="A0A263D8C1"/>
<dbReference type="GO" id="GO:0008482">
    <property type="term" value="F:sulfite oxidase activity"/>
    <property type="evidence" value="ECO:0007669"/>
    <property type="project" value="TreeGrafter"/>
</dbReference>
<dbReference type="GO" id="GO:0043546">
    <property type="term" value="F:molybdopterin cofactor binding"/>
    <property type="evidence" value="ECO:0007669"/>
    <property type="project" value="TreeGrafter"/>
</dbReference>
<feature type="transmembrane region" description="Helical" evidence="2">
    <location>
        <begin position="81"/>
        <end position="100"/>
    </location>
</feature>
<feature type="transmembrane region" description="Helical" evidence="2">
    <location>
        <begin position="210"/>
        <end position="231"/>
    </location>
</feature>
<dbReference type="GO" id="GO:0020037">
    <property type="term" value="F:heme binding"/>
    <property type="evidence" value="ECO:0007669"/>
    <property type="project" value="TreeGrafter"/>
</dbReference>
<feature type="domain" description="Oxidoreductase molybdopterin-binding" evidence="3">
    <location>
        <begin position="285"/>
        <end position="434"/>
    </location>
</feature>
<organism evidence="5 6">
    <name type="scientific">Amycolatopsis antarctica</name>
    <dbReference type="NCBI Taxonomy" id="1854586"/>
    <lineage>
        <taxon>Bacteria</taxon>
        <taxon>Bacillati</taxon>
        <taxon>Actinomycetota</taxon>
        <taxon>Actinomycetes</taxon>
        <taxon>Pseudonocardiales</taxon>
        <taxon>Pseudonocardiaceae</taxon>
        <taxon>Amycolatopsis</taxon>
    </lineage>
</organism>
<feature type="region of interest" description="Disordered" evidence="1">
    <location>
        <begin position="168"/>
        <end position="203"/>
    </location>
</feature>
<keyword evidence="2" id="KW-1133">Transmembrane helix</keyword>
<keyword evidence="6" id="KW-1185">Reference proteome</keyword>